<reference evidence="10 11" key="2">
    <citation type="submission" date="2012-06" db="EMBL/GenBank/DDBJ databases">
        <authorList>
            <person name="Fiebig A."/>
        </authorList>
    </citation>
    <scope>NUCLEOTIDE SEQUENCE [LARGE SCALE GENOMIC DNA]</scope>
    <source>
        <strain evidence="10 11">DFL-43</strain>
    </source>
</reference>
<keyword evidence="7" id="KW-0175">Coiled coil</keyword>
<evidence type="ECO:0000313" key="11">
    <source>
        <dbReference type="Proteomes" id="UP000004291"/>
    </source>
</evidence>
<dbReference type="SMART" id="SM00388">
    <property type="entry name" value="HisKA"/>
    <property type="match status" value="1"/>
</dbReference>
<evidence type="ECO:0000256" key="2">
    <source>
        <dbReference type="ARBA" id="ARBA00012438"/>
    </source>
</evidence>
<evidence type="ECO:0000259" key="9">
    <source>
        <dbReference type="PROSITE" id="PS50109"/>
    </source>
</evidence>
<keyword evidence="5 10" id="KW-0418">Kinase</keyword>
<sequence length="430" mass="46936">MKDILSEIASRTAQSIGTPFLAELVKTIRKTMDASLVFIAVGVGKPVQKAQSLSSWEKDGDNSSFEYDLDETPCRLVYRGQTLIISEGLYKRFPKEEGFDGYVGIPLKRADGSLIGHFAVLSKQPIANPDEALAVIRIFAMRAEAELQRMELQREMEELVETLSQTTRRLASRHKALHKSNEAKTALLGTMAHDLRNPLAVILSRSELIAGVLEKQGIDGDLAKTINNSSRIIAETVERMDRLIVSCLDRASCDAALLKLDVQDLPLDRACDLAIALNARTAAKKSISLVYTPPTGLSVRGDEDRLVEALDNLISNAIKYSHPGQSVFIDARKFAECTEITVRDQGLGMTESDRTFAFQHFQRLSAKPTAGETSTGLGLAIVKAIADAHGGSIRLDSPGQGEGTVFTLTLPDKPQRETPPPDEVKRVTPA</sequence>
<evidence type="ECO:0000256" key="7">
    <source>
        <dbReference type="SAM" id="Coils"/>
    </source>
</evidence>
<dbReference type="HOGENOM" id="CLU_637398_0_0_5"/>
<dbReference type="InterPro" id="IPR050736">
    <property type="entry name" value="Sensor_HK_Regulatory"/>
</dbReference>
<reference evidence="10 11" key="1">
    <citation type="submission" date="2007-10" db="EMBL/GenBank/DDBJ databases">
        <authorList>
            <person name="Wagner-Dobler I."/>
            <person name="Ferriera S."/>
            <person name="Johnson J."/>
            <person name="Kravitz S."/>
            <person name="Beeson K."/>
            <person name="Sutton G."/>
            <person name="Rogers Y.-H."/>
            <person name="Friedman R."/>
            <person name="Frazier M."/>
            <person name="Venter J.C."/>
        </authorList>
    </citation>
    <scope>NUCLEOTIDE SEQUENCE [LARGE SCALE GENOMIC DNA]</scope>
    <source>
        <strain evidence="10 11">DFL-43</strain>
    </source>
</reference>
<dbReference type="Gene3D" id="3.30.565.10">
    <property type="entry name" value="Histidine kinase-like ATPase, C-terminal domain"/>
    <property type="match status" value="1"/>
</dbReference>
<keyword evidence="11" id="KW-1185">Reference proteome</keyword>
<dbReference type="Pfam" id="PF00512">
    <property type="entry name" value="HisKA"/>
    <property type="match status" value="1"/>
</dbReference>
<dbReference type="SUPFAM" id="SSF55874">
    <property type="entry name" value="ATPase domain of HSP90 chaperone/DNA topoisomerase II/histidine kinase"/>
    <property type="match status" value="1"/>
</dbReference>
<dbReference type="PANTHER" id="PTHR43711:SF1">
    <property type="entry name" value="HISTIDINE KINASE 1"/>
    <property type="match status" value="1"/>
</dbReference>
<dbReference type="Gene3D" id="1.10.287.130">
    <property type="match status" value="1"/>
</dbReference>
<dbReference type="InterPro" id="IPR036890">
    <property type="entry name" value="HATPase_C_sf"/>
</dbReference>
<proteinExistence type="predicted"/>
<dbReference type="CDD" id="cd00075">
    <property type="entry name" value="HATPase"/>
    <property type="match status" value="1"/>
</dbReference>
<evidence type="ECO:0000256" key="1">
    <source>
        <dbReference type="ARBA" id="ARBA00000085"/>
    </source>
</evidence>
<name>A9D6M8_HOEPD</name>
<dbReference type="PANTHER" id="PTHR43711">
    <property type="entry name" value="TWO-COMPONENT HISTIDINE KINASE"/>
    <property type="match status" value="1"/>
</dbReference>
<feature type="region of interest" description="Disordered" evidence="8">
    <location>
        <begin position="395"/>
        <end position="430"/>
    </location>
</feature>
<organism evidence="10 11">
    <name type="scientific">Hoeflea phototrophica (strain DSM 17068 / NCIMB 14078 / DFL-43)</name>
    <dbReference type="NCBI Taxonomy" id="411684"/>
    <lineage>
        <taxon>Bacteria</taxon>
        <taxon>Pseudomonadati</taxon>
        <taxon>Pseudomonadota</taxon>
        <taxon>Alphaproteobacteria</taxon>
        <taxon>Hyphomicrobiales</taxon>
        <taxon>Rhizobiaceae</taxon>
        <taxon>Hoeflea</taxon>
    </lineage>
</organism>
<dbReference type="EMBL" id="ABIA03000002">
    <property type="protein sequence ID" value="EDQ33546.1"/>
    <property type="molecule type" value="Genomic_DNA"/>
</dbReference>
<protein>
    <recommendedName>
        <fullName evidence="2">histidine kinase</fullName>
        <ecNumber evidence="2">2.7.13.3</ecNumber>
    </recommendedName>
</protein>
<dbReference type="InterPro" id="IPR003594">
    <property type="entry name" value="HATPase_dom"/>
</dbReference>
<comment type="caution">
    <text evidence="10">The sequence shown here is derived from an EMBL/GenBank/DDBJ whole genome shotgun (WGS) entry which is preliminary data.</text>
</comment>
<feature type="coiled-coil region" evidence="7">
    <location>
        <begin position="140"/>
        <end position="169"/>
    </location>
</feature>
<dbReference type="PROSITE" id="PS50109">
    <property type="entry name" value="HIS_KIN"/>
    <property type="match status" value="1"/>
</dbReference>
<gene>
    <name evidence="10" type="ORF">HPDFL43_09927</name>
</gene>
<dbReference type="InterPro" id="IPR029016">
    <property type="entry name" value="GAF-like_dom_sf"/>
</dbReference>
<dbReference type="InterPro" id="IPR005467">
    <property type="entry name" value="His_kinase_dom"/>
</dbReference>
<dbReference type="SMART" id="SM00387">
    <property type="entry name" value="HATPase_c"/>
    <property type="match status" value="1"/>
</dbReference>
<comment type="catalytic activity">
    <reaction evidence="1">
        <text>ATP + protein L-histidine = ADP + protein N-phospho-L-histidine.</text>
        <dbReference type="EC" id="2.7.13.3"/>
    </reaction>
</comment>
<keyword evidence="3" id="KW-0597">Phosphoprotein</keyword>
<dbReference type="SUPFAM" id="SSF47384">
    <property type="entry name" value="Homodimeric domain of signal transducing histidine kinase"/>
    <property type="match status" value="1"/>
</dbReference>
<dbReference type="eggNOG" id="COG2205">
    <property type="taxonomic scope" value="Bacteria"/>
</dbReference>
<dbReference type="InterPro" id="IPR036097">
    <property type="entry name" value="HisK_dim/P_sf"/>
</dbReference>
<evidence type="ECO:0000256" key="6">
    <source>
        <dbReference type="ARBA" id="ARBA00023012"/>
    </source>
</evidence>
<dbReference type="STRING" id="411684.HPDFL43_09927"/>
<dbReference type="CDD" id="cd00082">
    <property type="entry name" value="HisKA"/>
    <property type="match status" value="1"/>
</dbReference>
<dbReference type="OrthoDB" id="1931120at2"/>
<evidence type="ECO:0000256" key="3">
    <source>
        <dbReference type="ARBA" id="ARBA00022553"/>
    </source>
</evidence>
<accession>A9D6M8</accession>
<evidence type="ECO:0000313" key="10">
    <source>
        <dbReference type="EMBL" id="EDQ33546.1"/>
    </source>
</evidence>
<keyword evidence="6" id="KW-0902">Two-component regulatory system</keyword>
<dbReference type="Gene3D" id="3.30.450.40">
    <property type="match status" value="1"/>
</dbReference>
<feature type="domain" description="Histidine kinase" evidence="9">
    <location>
        <begin position="190"/>
        <end position="414"/>
    </location>
</feature>
<dbReference type="InterPro" id="IPR003661">
    <property type="entry name" value="HisK_dim/P_dom"/>
</dbReference>
<dbReference type="InterPro" id="IPR004358">
    <property type="entry name" value="Sig_transdc_His_kin-like_C"/>
</dbReference>
<keyword evidence="4" id="KW-0808">Transferase</keyword>
<dbReference type="SUPFAM" id="SSF55781">
    <property type="entry name" value="GAF domain-like"/>
    <property type="match status" value="1"/>
</dbReference>
<dbReference type="GO" id="GO:0000155">
    <property type="term" value="F:phosphorelay sensor kinase activity"/>
    <property type="evidence" value="ECO:0007669"/>
    <property type="project" value="InterPro"/>
</dbReference>
<dbReference type="AlphaFoldDB" id="A9D6M8"/>
<evidence type="ECO:0000256" key="5">
    <source>
        <dbReference type="ARBA" id="ARBA00022777"/>
    </source>
</evidence>
<evidence type="ECO:0000256" key="8">
    <source>
        <dbReference type="SAM" id="MobiDB-lite"/>
    </source>
</evidence>
<dbReference type="PRINTS" id="PR00344">
    <property type="entry name" value="BCTRLSENSOR"/>
</dbReference>
<evidence type="ECO:0000256" key="4">
    <source>
        <dbReference type="ARBA" id="ARBA00022679"/>
    </source>
</evidence>
<dbReference type="Proteomes" id="UP000004291">
    <property type="component" value="Chromosome"/>
</dbReference>
<dbReference type="Pfam" id="PF02518">
    <property type="entry name" value="HATPase_c"/>
    <property type="match status" value="1"/>
</dbReference>
<dbReference type="EC" id="2.7.13.3" evidence="2"/>